<dbReference type="OrthoDB" id="9810278at2"/>
<organism evidence="5 6">
    <name type="scientific">Amphritea balenae</name>
    <dbReference type="NCBI Taxonomy" id="452629"/>
    <lineage>
        <taxon>Bacteria</taxon>
        <taxon>Pseudomonadati</taxon>
        <taxon>Pseudomonadota</taxon>
        <taxon>Gammaproteobacteria</taxon>
        <taxon>Oceanospirillales</taxon>
        <taxon>Oceanospirillaceae</taxon>
        <taxon>Amphritea</taxon>
    </lineage>
</organism>
<dbReference type="InterPro" id="IPR011955">
    <property type="entry name" value="Benzoyl_CoA_Rdtase_B"/>
</dbReference>
<dbReference type="GO" id="GO:0051536">
    <property type="term" value="F:iron-sulfur cluster binding"/>
    <property type="evidence" value="ECO:0007669"/>
    <property type="project" value="UniProtKB-KW"/>
</dbReference>
<dbReference type="Proteomes" id="UP000267535">
    <property type="component" value="Unassembled WGS sequence"/>
</dbReference>
<dbReference type="EC" id="1.3.7.8" evidence="5"/>
<dbReference type="PANTHER" id="PTHR30548">
    <property type="entry name" value="2-HYDROXYGLUTARYL-COA DEHYDRATASE, D-COMPONENT-RELATED"/>
    <property type="match status" value="1"/>
</dbReference>
<reference evidence="5 6" key="1">
    <citation type="submission" date="2018-11" db="EMBL/GenBank/DDBJ databases">
        <title>The draft genome sequence of Amphritea balenae JAMM 1525T.</title>
        <authorList>
            <person name="Fang Z."/>
            <person name="Zhang Y."/>
            <person name="Han X."/>
        </authorList>
    </citation>
    <scope>NUCLEOTIDE SEQUENCE [LARGE SCALE GENOMIC DNA]</scope>
    <source>
        <strain evidence="5 6">JAMM 1525</strain>
    </source>
</reference>
<dbReference type="GO" id="GO:0018522">
    <property type="term" value="F:benzoyl-CoA reductase activity"/>
    <property type="evidence" value="ECO:0007669"/>
    <property type="project" value="UniProtKB-EC"/>
</dbReference>
<gene>
    <name evidence="5" type="primary">bcrB</name>
    <name evidence="5" type="ORF">EHS89_15620</name>
</gene>
<keyword evidence="6" id="KW-1185">Reference proteome</keyword>
<keyword evidence="5" id="KW-0560">Oxidoreductase</keyword>
<dbReference type="Gene3D" id="3.40.50.11900">
    <property type="match status" value="1"/>
</dbReference>
<comment type="caution">
    <text evidence="5">The sequence shown here is derived from an EMBL/GenBank/DDBJ whole genome shotgun (WGS) entry which is preliminary data.</text>
</comment>
<sequence>MSANIETLDPQKDSSMLMQKEMINSNYDALTDTANNGKKVCSTFVPGNLNELIQSFGMLNNLPETNAIQNAMRQQSGGMIQSAERMGHSEDVCTYVKADIGMMSKGNIAPNGKPMPNPDLLLLSYTGCFTFMKWFELLRQEYKCPTVMLQVPYQGDGEVTQNMRDFVVKQLKEEVIPALEQVSGNKFDIDALREQMRRSAQAEDDLVWVLESAKNKPSPIDAYFGAIYYLGPMFTAFRGTQQAVDYYKVLRQEIEQRIKNGQGPITPGGSMGKEKYRIVMEGPPNWTNFREFWKMFYDEGAVVVASTYTKVGGVYDQGFRHDADNPLESLADYCLGCYTNRNLPKRVDMLEKYVKDYEADGLLINSIKSCNSFSAGQLMMMQEIEKRTGVPGAFVETDLVDPRYFSAANVKNRLESYFQMIEQRRQGQSNMIASAR</sequence>
<dbReference type="InterPro" id="IPR010327">
    <property type="entry name" value="FldB/FldC_alpha/beta"/>
</dbReference>
<keyword evidence="2" id="KW-0479">Metal-binding</keyword>
<proteinExistence type="inferred from homology"/>
<evidence type="ECO:0000256" key="1">
    <source>
        <dbReference type="ARBA" id="ARBA00005806"/>
    </source>
</evidence>
<evidence type="ECO:0000256" key="2">
    <source>
        <dbReference type="ARBA" id="ARBA00022723"/>
    </source>
</evidence>
<accession>A0A3P1SL71</accession>
<dbReference type="AlphaFoldDB" id="A0A3P1SL71"/>
<keyword evidence="4" id="KW-0411">Iron-sulfur</keyword>
<evidence type="ECO:0000313" key="5">
    <source>
        <dbReference type="EMBL" id="RRC98003.1"/>
    </source>
</evidence>
<dbReference type="PANTHER" id="PTHR30548:SF4">
    <property type="entry name" value="SUBUNIT OF OXYGEN-SENSITIVE 2-HYDROXYISOCAPROYL-COA DEHYDRATASE"/>
    <property type="match status" value="1"/>
</dbReference>
<keyword evidence="3" id="KW-0408">Iron</keyword>
<dbReference type="Gene3D" id="3.40.50.11890">
    <property type="match status" value="1"/>
</dbReference>
<evidence type="ECO:0000313" key="6">
    <source>
        <dbReference type="Proteomes" id="UP000267535"/>
    </source>
</evidence>
<dbReference type="Pfam" id="PF06050">
    <property type="entry name" value="HGD-D"/>
    <property type="match status" value="1"/>
</dbReference>
<protein>
    <submittedName>
        <fullName evidence="5">Benzoyl-CoA reductase subunit B</fullName>
        <ecNumber evidence="5">1.3.7.8</ecNumber>
    </submittedName>
</protein>
<evidence type="ECO:0000256" key="3">
    <source>
        <dbReference type="ARBA" id="ARBA00023004"/>
    </source>
</evidence>
<dbReference type="NCBIfam" id="TIGR02260">
    <property type="entry name" value="benz_CoA_red_B"/>
    <property type="match status" value="1"/>
</dbReference>
<comment type="similarity">
    <text evidence="1">Belongs to the FldB/FldC dehydratase alpha/beta subunit family.</text>
</comment>
<name>A0A3P1SL71_9GAMM</name>
<dbReference type="GO" id="GO:0046872">
    <property type="term" value="F:metal ion binding"/>
    <property type="evidence" value="ECO:0007669"/>
    <property type="project" value="UniProtKB-KW"/>
</dbReference>
<dbReference type="EMBL" id="RQXV01000009">
    <property type="protein sequence ID" value="RRC98003.1"/>
    <property type="molecule type" value="Genomic_DNA"/>
</dbReference>
<evidence type="ECO:0000256" key="4">
    <source>
        <dbReference type="ARBA" id="ARBA00023014"/>
    </source>
</evidence>
<dbReference type="RefSeq" id="WP_124927098.1">
    <property type="nucleotide sequence ID" value="NZ_BMOH01000003.1"/>
</dbReference>